<dbReference type="InterPro" id="IPR040911">
    <property type="entry name" value="Exostosin_GT47"/>
</dbReference>
<name>A0AAD3DWS2_9CHLO</name>
<feature type="chain" id="PRO_5042048040" description="EGF-like domain-containing protein" evidence="6">
    <location>
        <begin position="28"/>
        <end position="737"/>
    </location>
</feature>
<sequence length="737" mass="78844">MDFATPQLFHVTLVILTSLLLAAPGGADKAWASRPLLTGQRSLVVSKAVGTLKSISPGGAGAQLDGPGSALQATSTSSGDSPRGPSKCPGECTKYGTCNEELGRCDCPLGRTGTDCSQLAPEAELLSLCARHGHTASTCGIELDLTSCLNACNYRGRCIAGFCHCSPGFFGADCALSLAPEAAGGSGSGFTAAAAVEILAGQNYTLRASGPRIYVYELPPEINIHSNLDRLDRPLMYMIWQRLLSGGLRVADPAQADFFFVPVRARLSYDSTRVAQAVSYIQSTWPYWNATGGGERHLFIHTGDWGRDELSEDVQLLTRNASWLTHWGLARNHDFAGWLQSHRPGRDIVLPMMLQASLLASYRLTKSSPLHPRGPRRTRSRTLFFAGRVCGSRVPPTTNGTFPNCPDVLAKEDSYSAATRQRAFFHHHNRTNWKVVTSTRTQVIDMLSSKFCLAPSGSGMGKRSVVSVLMGCVPVTLTDGLMQPFEPELRWDRFAIDVRERDIPIMHQILEALRADQVAEFQSNLRCAAQHLFWSSLYGSVFGEDGRYDAFETLVQVLRMRAVYPSLAPEEYGYVDPAFAAFMNCQEPPLPGDVASARAGAAAAAGASGRANARAEASGASAAAAAALDVGKPALQQVLAGSDRPAPRPRGLPQDGRQPLCSHSELSLLAGESVSSSSGADASDRRSLVAGDASGGGVEGVFSSCGRCMKRRGRLLNPGGTICCNTRDLASCPRLWD</sequence>
<comment type="similarity">
    <text evidence="2">Belongs to the glycosyltransferase 47 family.</text>
</comment>
<evidence type="ECO:0000256" key="3">
    <source>
        <dbReference type="ARBA" id="ARBA00023034"/>
    </source>
</evidence>
<dbReference type="PROSITE" id="PS50026">
    <property type="entry name" value="EGF_3"/>
    <property type="match status" value="1"/>
</dbReference>
<evidence type="ECO:0000259" key="7">
    <source>
        <dbReference type="PROSITE" id="PS50026"/>
    </source>
</evidence>
<dbReference type="PANTHER" id="PTHR11062">
    <property type="entry name" value="EXOSTOSIN HEPARAN SULFATE GLYCOSYLTRANSFERASE -RELATED"/>
    <property type="match status" value="1"/>
</dbReference>
<feature type="disulfide bond" evidence="4">
    <location>
        <begin position="107"/>
        <end position="116"/>
    </location>
</feature>
<dbReference type="PANTHER" id="PTHR11062:SF376">
    <property type="entry name" value="EXOSTOSIN FAMILY PROTEIN"/>
    <property type="match status" value="1"/>
</dbReference>
<dbReference type="EMBL" id="BMAR01000029">
    <property type="protein sequence ID" value="GFR49303.1"/>
    <property type="molecule type" value="Genomic_DNA"/>
</dbReference>
<reference evidence="8 9" key="1">
    <citation type="journal article" date="2021" name="Sci. Rep.">
        <title>Genome sequencing of the multicellular alga Astrephomene provides insights into convergent evolution of germ-soma differentiation.</title>
        <authorList>
            <person name="Yamashita S."/>
            <person name="Yamamoto K."/>
            <person name="Matsuzaki R."/>
            <person name="Suzuki S."/>
            <person name="Yamaguchi H."/>
            <person name="Hirooka S."/>
            <person name="Minakuchi Y."/>
            <person name="Miyagishima S."/>
            <person name="Kawachi M."/>
            <person name="Toyoda A."/>
            <person name="Nozaki H."/>
        </authorList>
    </citation>
    <scope>NUCLEOTIDE SEQUENCE [LARGE SCALE GENOMIC DNA]</scope>
    <source>
        <strain evidence="8 9">NIES-4017</strain>
    </source>
</reference>
<evidence type="ECO:0000256" key="5">
    <source>
        <dbReference type="SAM" id="MobiDB-lite"/>
    </source>
</evidence>
<comment type="caution">
    <text evidence="8">The sequence shown here is derived from an EMBL/GenBank/DDBJ whole genome shotgun (WGS) entry which is preliminary data.</text>
</comment>
<dbReference type="InterPro" id="IPR004263">
    <property type="entry name" value="Exostosin"/>
</dbReference>
<proteinExistence type="inferred from homology"/>
<feature type="compositionally biased region" description="Low complexity" evidence="5">
    <location>
        <begin position="672"/>
        <end position="681"/>
    </location>
</feature>
<dbReference type="GO" id="GO:0000139">
    <property type="term" value="C:Golgi membrane"/>
    <property type="evidence" value="ECO:0007669"/>
    <property type="project" value="UniProtKB-SubCell"/>
</dbReference>
<organism evidence="8 9">
    <name type="scientific">Astrephomene gubernaculifera</name>
    <dbReference type="NCBI Taxonomy" id="47775"/>
    <lineage>
        <taxon>Eukaryota</taxon>
        <taxon>Viridiplantae</taxon>
        <taxon>Chlorophyta</taxon>
        <taxon>core chlorophytes</taxon>
        <taxon>Chlorophyceae</taxon>
        <taxon>CS clade</taxon>
        <taxon>Chlamydomonadales</taxon>
        <taxon>Astrephomenaceae</taxon>
        <taxon>Astrephomene</taxon>
    </lineage>
</organism>
<evidence type="ECO:0000313" key="9">
    <source>
        <dbReference type="Proteomes" id="UP001054857"/>
    </source>
</evidence>
<feature type="disulfide bond" evidence="4">
    <location>
        <begin position="88"/>
        <end position="98"/>
    </location>
</feature>
<dbReference type="InterPro" id="IPR000742">
    <property type="entry name" value="EGF"/>
</dbReference>
<evidence type="ECO:0000256" key="1">
    <source>
        <dbReference type="ARBA" id="ARBA00004323"/>
    </source>
</evidence>
<evidence type="ECO:0000256" key="2">
    <source>
        <dbReference type="ARBA" id="ARBA00010271"/>
    </source>
</evidence>
<protein>
    <recommendedName>
        <fullName evidence="7">EGF-like domain-containing protein</fullName>
    </recommendedName>
</protein>
<dbReference type="Proteomes" id="UP001054857">
    <property type="component" value="Unassembled WGS sequence"/>
</dbReference>
<feature type="compositionally biased region" description="Polar residues" evidence="5">
    <location>
        <begin position="71"/>
        <end position="80"/>
    </location>
</feature>
<keyword evidence="6" id="KW-0732">Signal</keyword>
<comment type="caution">
    <text evidence="4">Lacks conserved residue(s) required for the propagation of feature annotation.</text>
</comment>
<keyword evidence="4" id="KW-0245">EGF-like domain</keyword>
<dbReference type="GO" id="GO:0016757">
    <property type="term" value="F:glycosyltransferase activity"/>
    <property type="evidence" value="ECO:0007669"/>
    <property type="project" value="InterPro"/>
</dbReference>
<dbReference type="PROSITE" id="PS01186">
    <property type="entry name" value="EGF_2"/>
    <property type="match status" value="1"/>
</dbReference>
<dbReference type="Gene3D" id="2.10.25.10">
    <property type="entry name" value="Laminin"/>
    <property type="match status" value="1"/>
</dbReference>
<keyword evidence="3" id="KW-0333">Golgi apparatus</keyword>
<accession>A0AAD3DWS2</accession>
<dbReference type="AlphaFoldDB" id="A0AAD3DWS2"/>
<evidence type="ECO:0000256" key="6">
    <source>
        <dbReference type="SAM" id="SignalP"/>
    </source>
</evidence>
<keyword evidence="4" id="KW-1015">Disulfide bond</keyword>
<dbReference type="PROSITE" id="PS00022">
    <property type="entry name" value="EGF_1"/>
    <property type="match status" value="2"/>
</dbReference>
<feature type="domain" description="EGF-like" evidence="7">
    <location>
        <begin position="84"/>
        <end position="117"/>
    </location>
</feature>
<keyword evidence="9" id="KW-1185">Reference proteome</keyword>
<feature type="region of interest" description="Disordered" evidence="5">
    <location>
        <begin position="59"/>
        <end position="88"/>
    </location>
</feature>
<feature type="signal peptide" evidence="6">
    <location>
        <begin position="1"/>
        <end position="27"/>
    </location>
</feature>
<gene>
    <name evidence="8" type="ORF">Agub_g11325</name>
</gene>
<evidence type="ECO:0000313" key="8">
    <source>
        <dbReference type="EMBL" id="GFR49303.1"/>
    </source>
</evidence>
<dbReference type="Pfam" id="PF03016">
    <property type="entry name" value="Exostosin_GT47"/>
    <property type="match status" value="1"/>
</dbReference>
<feature type="region of interest" description="Disordered" evidence="5">
    <location>
        <begin position="672"/>
        <end position="697"/>
    </location>
</feature>
<evidence type="ECO:0000256" key="4">
    <source>
        <dbReference type="PROSITE-ProRule" id="PRU00076"/>
    </source>
</evidence>
<comment type="subcellular location">
    <subcellularLocation>
        <location evidence="1">Golgi apparatus membrane</location>
        <topology evidence="1">Single-pass type II membrane protein</topology>
    </subcellularLocation>
</comment>